<dbReference type="OrthoDB" id="14527at2759"/>
<dbReference type="PANTHER" id="PTHR31757:SF0">
    <property type="entry name" value="SLL0781 PROTEIN"/>
    <property type="match status" value="1"/>
</dbReference>
<accession>A0A409XJM8</accession>
<evidence type="ECO:0000313" key="3">
    <source>
        <dbReference type="Proteomes" id="UP000283269"/>
    </source>
</evidence>
<name>A0A409XJM8_PSICY</name>
<dbReference type="AlphaFoldDB" id="A0A409XJM8"/>
<dbReference type="Pfam" id="PF07080">
    <property type="entry name" value="DUF1348"/>
    <property type="match status" value="1"/>
</dbReference>
<dbReference type="InParanoid" id="A0A409XJM8"/>
<sequence>MRTAHHHDHIDFSATQRPPNFQNGYTTSDSVWRNRDKFFTGHEAIVAFLTDKWNIENGYRLRKELLSFTDNKIAIQFWYEYHETSGQWCRAYDLEDWTFADNGLMKKRQVSADDVKITQEERWFRDGVNVNSVDISERHW</sequence>
<evidence type="ECO:0008006" key="4">
    <source>
        <dbReference type="Google" id="ProtNLM"/>
    </source>
</evidence>
<dbReference type="EMBL" id="NHYD01001500">
    <property type="protein sequence ID" value="PPQ90962.1"/>
    <property type="molecule type" value="Genomic_DNA"/>
</dbReference>
<dbReference type="InterPro" id="IPR032710">
    <property type="entry name" value="NTF2-like_dom_sf"/>
</dbReference>
<dbReference type="InterPro" id="IPR009783">
    <property type="entry name" value="DUF1348"/>
</dbReference>
<feature type="compositionally biased region" description="Polar residues" evidence="1">
    <location>
        <begin position="13"/>
        <end position="24"/>
    </location>
</feature>
<reference evidence="2 3" key="1">
    <citation type="journal article" date="2018" name="Evol. Lett.">
        <title>Horizontal gene cluster transfer increased hallucinogenic mushroom diversity.</title>
        <authorList>
            <person name="Reynolds H.T."/>
            <person name="Vijayakumar V."/>
            <person name="Gluck-Thaler E."/>
            <person name="Korotkin H.B."/>
            <person name="Matheny P.B."/>
            <person name="Slot J.C."/>
        </authorList>
    </citation>
    <scope>NUCLEOTIDE SEQUENCE [LARGE SCALE GENOMIC DNA]</scope>
    <source>
        <strain evidence="2 3">2631</strain>
    </source>
</reference>
<gene>
    <name evidence="2" type="ORF">CVT25_015688</name>
</gene>
<dbReference type="PANTHER" id="PTHR31757">
    <property type="entry name" value="SLL0781 PROTEIN"/>
    <property type="match status" value="1"/>
</dbReference>
<comment type="caution">
    <text evidence="2">The sequence shown here is derived from an EMBL/GenBank/DDBJ whole genome shotgun (WGS) entry which is preliminary data.</text>
</comment>
<protein>
    <recommendedName>
        <fullName evidence="4">DUF1348 domain-containing protein</fullName>
    </recommendedName>
</protein>
<evidence type="ECO:0000313" key="2">
    <source>
        <dbReference type="EMBL" id="PPQ90962.1"/>
    </source>
</evidence>
<dbReference type="Gene3D" id="3.10.450.50">
    <property type="match status" value="1"/>
</dbReference>
<proteinExistence type="predicted"/>
<organism evidence="2 3">
    <name type="scientific">Psilocybe cyanescens</name>
    <dbReference type="NCBI Taxonomy" id="93625"/>
    <lineage>
        <taxon>Eukaryota</taxon>
        <taxon>Fungi</taxon>
        <taxon>Dikarya</taxon>
        <taxon>Basidiomycota</taxon>
        <taxon>Agaricomycotina</taxon>
        <taxon>Agaricomycetes</taxon>
        <taxon>Agaricomycetidae</taxon>
        <taxon>Agaricales</taxon>
        <taxon>Agaricineae</taxon>
        <taxon>Strophariaceae</taxon>
        <taxon>Psilocybe</taxon>
    </lineage>
</organism>
<feature type="region of interest" description="Disordered" evidence="1">
    <location>
        <begin position="1"/>
        <end position="24"/>
    </location>
</feature>
<keyword evidence="3" id="KW-1185">Reference proteome</keyword>
<dbReference type="STRING" id="93625.A0A409XJM8"/>
<dbReference type="SUPFAM" id="SSF54427">
    <property type="entry name" value="NTF2-like"/>
    <property type="match status" value="1"/>
</dbReference>
<dbReference type="Proteomes" id="UP000283269">
    <property type="component" value="Unassembled WGS sequence"/>
</dbReference>
<evidence type="ECO:0000256" key="1">
    <source>
        <dbReference type="SAM" id="MobiDB-lite"/>
    </source>
</evidence>